<dbReference type="Gene3D" id="2.40.160.200">
    <property type="entry name" value="LURP1-related"/>
    <property type="match status" value="1"/>
</dbReference>
<dbReference type="RefSeq" id="WP_130433206.1">
    <property type="nucleotide sequence ID" value="NZ_SGXF01000001.1"/>
</dbReference>
<evidence type="ECO:0000256" key="1">
    <source>
        <dbReference type="ARBA" id="ARBA00005437"/>
    </source>
</evidence>
<dbReference type="SUPFAM" id="SSF54518">
    <property type="entry name" value="Tubby C-terminal domain-like"/>
    <property type="match status" value="1"/>
</dbReference>
<evidence type="ECO:0000313" key="3">
    <source>
        <dbReference type="Proteomes" id="UP000292927"/>
    </source>
</evidence>
<dbReference type="InterPro" id="IPR038595">
    <property type="entry name" value="LOR_sf"/>
</dbReference>
<name>A0A4Q7PNU2_9FIRM</name>
<comment type="similarity">
    <text evidence="1">Belongs to the LOR family.</text>
</comment>
<dbReference type="Proteomes" id="UP000292927">
    <property type="component" value="Unassembled WGS sequence"/>
</dbReference>
<proteinExistence type="inferred from homology"/>
<protein>
    <submittedName>
        <fullName evidence="2">Uncharacterized protein YxjI</fullName>
    </submittedName>
</protein>
<dbReference type="AlphaFoldDB" id="A0A4Q7PNU2"/>
<evidence type="ECO:0000313" key="2">
    <source>
        <dbReference type="EMBL" id="RZT02649.1"/>
    </source>
</evidence>
<accession>A0A4Q7PNU2</accession>
<sequence>MKLLFKQRFFSWLDSYDIFDEAGNTVYTVEGKMSFGHCLHVLDAWGNHVATLKEKVFTWMPKFEIYLNDNYAGSVEKELSFLKPRYQIDFRGWSVEGDFMEWDYLVKNGTGLTVAAVTKELFHMTDTYSIEVSDPQDALCALMLALAIDAEKCSRN</sequence>
<dbReference type="InterPro" id="IPR007612">
    <property type="entry name" value="LOR"/>
</dbReference>
<keyword evidence="3" id="KW-1185">Reference proteome</keyword>
<dbReference type="Pfam" id="PF04525">
    <property type="entry name" value="LOR"/>
    <property type="match status" value="1"/>
</dbReference>
<comment type="caution">
    <text evidence="2">The sequence shown here is derived from an EMBL/GenBank/DDBJ whole genome shotgun (WGS) entry which is preliminary data.</text>
</comment>
<dbReference type="EMBL" id="SGXF01000001">
    <property type="protein sequence ID" value="RZT02649.1"/>
    <property type="molecule type" value="Genomic_DNA"/>
</dbReference>
<dbReference type="OrthoDB" id="652307at2"/>
<gene>
    <name evidence="2" type="ORF">EV209_0771</name>
</gene>
<dbReference type="InterPro" id="IPR025659">
    <property type="entry name" value="Tubby-like_C"/>
</dbReference>
<organism evidence="2 3">
    <name type="scientific">Cuneatibacter caecimuris</name>
    <dbReference type="NCBI Taxonomy" id="1796618"/>
    <lineage>
        <taxon>Bacteria</taxon>
        <taxon>Bacillati</taxon>
        <taxon>Bacillota</taxon>
        <taxon>Clostridia</taxon>
        <taxon>Lachnospirales</taxon>
        <taxon>Lachnospiraceae</taxon>
        <taxon>Cuneatibacter</taxon>
    </lineage>
</organism>
<reference evidence="2 3" key="1">
    <citation type="submission" date="2019-02" db="EMBL/GenBank/DDBJ databases">
        <title>Genomic Encyclopedia of Type Strains, Phase IV (KMG-IV): sequencing the most valuable type-strain genomes for metagenomic binning, comparative biology and taxonomic classification.</title>
        <authorList>
            <person name="Goeker M."/>
        </authorList>
    </citation>
    <scope>NUCLEOTIDE SEQUENCE [LARGE SCALE GENOMIC DNA]</scope>
    <source>
        <strain evidence="2 3">DSM 29486</strain>
    </source>
</reference>